<dbReference type="OrthoDB" id="165650at2"/>
<protein>
    <submittedName>
        <fullName evidence="1">Flagellar operon protein</fullName>
    </submittedName>
</protein>
<dbReference type="STRING" id="57664.SAMN05661003_101168"/>
<proteinExistence type="predicted"/>
<evidence type="ECO:0000313" key="2">
    <source>
        <dbReference type="Proteomes" id="UP000243205"/>
    </source>
</evidence>
<organism evidence="1 2">
    <name type="scientific">Desulfuromonas thiophila</name>
    <dbReference type="NCBI Taxonomy" id="57664"/>
    <lineage>
        <taxon>Bacteria</taxon>
        <taxon>Pseudomonadati</taxon>
        <taxon>Thermodesulfobacteriota</taxon>
        <taxon>Desulfuromonadia</taxon>
        <taxon>Desulfuromonadales</taxon>
        <taxon>Desulfuromonadaceae</taxon>
        <taxon>Desulfuromonas</taxon>
    </lineage>
</organism>
<dbReference type="AlphaFoldDB" id="A0A1G6X7Y0"/>
<dbReference type="EMBL" id="FNAQ01000001">
    <property type="protein sequence ID" value="SDD74224.1"/>
    <property type="molecule type" value="Genomic_DNA"/>
</dbReference>
<accession>A0A1G6X7Y0</accession>
<dbReference type="Proteomes" id="UP000243205">
    <property type="component" value="Unassembled WGS sequence"/>
</dbReference>
<keyword evidence="1" id="KW-0969">Cilium</keyword>
<evidence type="ECO:0000313" key="1">
    <source>
        <dbReference type="EMBL" id="SDD74224.1"/>
    </source>
</evidence>
<reference evidence="2" key="1">
    <citation type="submission" date="2016-10" db="EMBL/GenBank/DDBJ databases">
        <authorList>
            <person name="Varghese N."/>
            <person name="Submissions S."/>
        </authorList>
    </citation>
    <scope>NUCLEOTIDE SEQUENCE [LARGE SCALE GENOMIC DNA]</scope>
    <source>
        <strain evidence="2">DSM 8987</strain>
    </source>
</reference>
<gene>
    <name evidence="1" type="ORF">SAMN05661003_101168</name>
</gene>
<sequence length="100" mass="10853">MPVRVAQEGQGMEQGSATLRFSAHARQRMANRGLPLDAGQLDRAQQALELLRAKGSCSAAVLLDRLVLVLSVPQSLVVTVMEQSQMRQQVLTRIDSALLA</sequence>
<keyword evidence="2" id="KW-1185">Reference proteome</keyword>
<name>A0A1G6X7Y0_9BACT</name>
<dbReference type="Pfam" id="PF12611">
    <property type="entry name" value="Flagellar_put"/>
    <property type="match status" value="1"/>
</dbReference>
<keyword evidence="1" id="KW-0966">Cell projection</keyword>
<keyword evidence="1" id="KW-0282">Flagellum</keyword>
<dbReference type="InterPro" id="IPR013367">
    <property type="entry name" value="Flagellar_put"/>
</dbReference>